<evidence type="ECO:0000313" key="1">
    <source>
        <dbReference type="EMBL" id="GAK50899.1"/>
    </source>
</evidence>
<evidence type="ECO:0000313" key="2">
    <source>
        <dbReference type="Proteomes" id="UP000030700"/>
    </source>
</evidence>
<dbReference type="HOGENOM" id="CLU_2913094_0_0_0"/>
<name>A0A0S6VZ41_9BACT</name>
<reference evidence="1" key="1">
    <citation type="journal article" date="2015" name="PeerJ">
        <title>First genomic representation of candidate bacterial phylum KSB3 points to enhanced environmental sensing as a trigger of wastewater bulking.</title>
        <authorList>
            <person name="Sekiguchi Y."/>
            <person name="Ohashi A."/>
            <person name="Parks D.H."/>
            <person name="Yamauchi T."/>
            <person name="Tyson G.W."/>
            <person name="Hugenholtz P."/>
        </authorList>
    </citation>
    <scope>NUCLEOTIDE SEQUENCE [LARGE SCALE GENOMIC DNA]</scope>
</reference>
<gene>
    <name evidence="1" type="ORF">U14_02141</name>
</gene>
<organism evidence="1">
    <name type="scientific">Candidatus Moduliflexus flocculans</name>
    <dbReference type="NCBI Taxonomy" id="1499966"/>
    <lineage>
        <taxon>Bacteria</taxon>
        <taxon>Candidatus Moduliflexota</taxon>
        <taxon>Candidatus Moduliflexia</taxon>
        <taxon>Candidatus Moduliflexales</taxon>
        <taxon>Candidatus Moduliflexaceae</taxon>
    </lineage>
</organism>
<accession>A0A0S6VZ41</accession>
<dbReference type="AlphaFoldDB" id="A0A0S6VZ41"/>
<dbReference type="EMBL" id="DF820456">
    <property type="protein sequence ID" value="GAK50899.1"/>
    <property type="molecule type" value="Genomic_DNA"/>
</dbReference>
<keyword evidence="2" id="KW-1185">Reference proteome</keyword>
<proteinExistence type="predicted"/>
<protein>
    <submittedName>
        <fullName evidence="1">Uncharacterized protein</fullName>
    </submittedName>
</protein>
<sequence length="62" mass="7083">MGLVQSQSHHAEETIEVDGFQFTIPQNLKRFISVYGNLLIDFKKSFWGDDFIVRFAEQGSCG</sequence>
<dbReference type="Proteomes" id="UP000030700">
    <property type="component" value="Unassembled WGS sequence"/>
</dbReference>